<protein>
    <recommendedName>
        <fullName evidence="4">Outer membrane protein beta-barrel domain-containing protein</fullName>
    </recommendedName>
</protein>
<sequence>MNRLILFLLMSMLLGSCAQLTPFHSARTEGAGNLTASPAIDGTVFIPSVNSTSFQGLPGGRVELAYGITNKIDILTSLYTSGSIMGSMKFQFLGDNESNIAGAVMPGYEYQSSVIVVNSDPETIHRIHVPLIFSIRANEKTDFYIGPKFTYQIDKDDNNTIYSGIVGGVELGTRIKYNIGLGAYLPKTQNTSTEGYLVQFGGSMRIPLFRK</sequence>
<comment type="caution">
    <text evidence="2">The sequence shown here is derived from an EMBL/GenBank/DDBJ whole genome shotgun (WGS) entry which is preliminary data.</text>
</comment>
<keyword evidence="3" id="KW-1185">Reference proteome</keyword>
<feature type="signal peptide" evidence="1">
    <location>
        <begin position="1"/>
        <end position="18"/>
    </location>
</feature>
<evidence type="ECO:0000313" key="3">
    <source>
        <dbReference type="Proteomes" id="UP001156666"/>
    </source>
</evidence>
<organism evidence="2 3">
    <name type="scientific">Portibacter lacus</name>
    <dbReference type="NCBI Taxonomy" id="1099794"/>
    <lineage>
        <taxon>Bacteria</taxon>
        <taxon>Pseudomonadati</taxon>
        <taxon>Bacteroidota</taxon>
        <taxon>Saprospiria</taxon>
        <taxon>Saprospirales</taxon>
        <taxon>Haliscomenobacteraceae</taxon>
        <taxon>Portibacter</taxon>
    </lineage>
</organism>
<proteinExistence type="predicted"/>
<name>A0AA37SPN4_9BACT</name>
<reference evidence="2" key="2">
    <citation type="submission" date="2023-01" db="EMBL/GenBank/DDBJ databases">
        <title>Draft genome sequence of Portibacter lacus strain NBRC 108769.</title>
        <authorList>
            <person name="Sun Q."/>
            <person name="Mori K."/>
        </authorList>
    </citation>
    <scope>NUCLEOTIDE SEQUENCE</scope>
    <source>
        <strain evidence="2">NBRC 108769</strain>
    </source>
</reference>
<dbReference type="EMBL" id="BSOH01000007">
    <property type="protein sequence ID" value="GLR16869.1"/>
    <property type="molecule type" value="Genomic_DNA"/>
</dbReference>
<dbReference type="AlphaFoldDB" id="A0AA37SPN4"/>
<keyword evidence="1" id="KW-0732">Signal</keyword>
<evidence type="ECO:0000256" key="1">
    <source>
        <dbReference type="SAM" id="SignalP"/>
    </source>
</evidence>
<evidence type="ECO:0008006" key="4">
    <source>
        <dbReference type="Google" id="ProtNLM"/>
    </source>
</evidence>
<feature type="chain" id="PRO_5041243099" description="Outer membrane protein beta-barrel domain-containing protein" evidence="1">
    <location>
        <begin position="19"/>
        <end position="211"/>
    </location>
</feature>
<dbReference type="PROSITE" id="PS51257">
    <property type="entry name" value="PROKAR_LIPOPROTEIN"/>
    <property type="match status" value="1"/>
</dbReference>
<evidence type="ECO:0000313" key="2">
    <source>
        <dbReference type="EMBL" id="GLR16869.1"/>
    </source>
</evidence>
<dbReference type="Proteomes" id="UP001156666">
    <property type="component" value="Unassembled WGS sequence"/>
</dbReference>
<gene>
    <name evidence="2" type="ORF">GCM10007940_14840</name>
</gene>
<accession>A0AA37SPN4</accession>
<reference evidence="2" key="1">
    <citation type="journal article" date="2014" name="Int. J. Syst. Evol. Microbiol.">
        <title>Complete genome sequence of Corynebacterium casei LMG S-19264T (=DSM 44701T), isolated from a smear-ripened cheese.</title>
        <authorList>
            <consortium name="US DOE Joint Genome Institute (JGI-PGF)"/>
            <person name="Walter F."/>
            <person name="Albersmeier A."/>
            <person name="Kalinowski J."/>
            <person name="Ruckert C."/>
        </authorList>
    </citation>
    <scope>NUCLEOTIDE SEQUENCE</scope>
    <source>
        <strain evidence="2">NBRC 108769</strain>
    </source>
</reference>